<comment type="subcellular location">
    <subcellularLocation>
        <location evidence="2 12">Golgi apparatus membrane</location>
        <topology evidence="2 12">Peripheral membrane protein</topology>
    </subcellularLocation>
</comment>
<dbReference type="VEuPathDB" id="VectorBase:LLONM1_003949"/>
<keyword evidence="8 12" id="KW-0653">Protein transport</keyword>
<dbReference type="InterPro" id="IPR011129">
    <property type="entry name" value="CSD"/>
</dbReference>
<feature type="compositionally biased region" description="Polar residues" evidence="14">
    <location>
        <begin position="601"/>
        <end position="612"/>
    </location>
</feature>
<dbReference type="Pfam" id="PF06419">
    <property type="entry name" value="COG6_N"/>
    <property type="match status" value="1"/>
</dbReference>
<evidence type="ECO:0000256" key="6">
    <source>
        <dbReference type="ARBA" id="ARBA00022448"/>
    </source>
</evidence>
<evidence type="ECO:0000313" key="17">
    <source>
        <dbReference type="Proteomes" id="UP000092461"/>
    </source>
</evidence>
<comment type="subunit">
    <text evidence="4">Component of the conserved oligomeric Golgi complex which is composed of eight different subunits and is required for normal Golgi morphology and localization.</text>
</comment>
<feature type="domain" description="CSD" evidence="15">
    <location>
        <begin position="653"/>
        <end position="719"/>
    </location>
</feature>
<dbReference type="EMBL" id="AJWK01028342">
    <property type="status" value="NOT_ANNOTATED_CDS"/>
    <property type="molecule type" value="Genomic_DNA"/>
</dbReference>
<dbReference type="SMART" id="SM01087">
    <property type="entry name" value="COG6"/>
    <property type="match status" value="1"/>
</dbReference>
<keyword evidence="7" id="KW-0597">Phosphoprotein</keyword>
<dbReference type="PANTHER" id="PTHR21506">
    <property type="entry name" value="COMPONENT OF OLIGOMERIC GOLGI COMPLEX 6"/>
    <property type="match status" value="1"/>
</dbReference>
<keyword evidence="6 12" id="KW-0813">Transport</keyword>
<dbReference type="InterPro" id="IPR048368">
    <property type="entry name" value="COG6_N"/>
</dbReference>
<keyword evidence="9 12" id="KW-0333">Golgi apparatus</keyword>
<dbReference type="GO" id="GO:0003676">
    <property type="term" value="F:nucleic acid binding"/>
    <property type="evidence" value="ECO:0007669"/>
    <property type="project" value="InterPro"/>
</dbReference>
<dbReference type="Pfam" id="PF20653">
    <property type="entry name" value="COG6_C"/>
    <property type="match status" value="1"/>
</dbReference>
<reference evidence="16" key="1">
    <citation type="submission" date="2020-05" db="UniProtKB">
        <authorList>
            <consortium name="EnsemblMetazoa"/>
        </authorList>
    </citation>
    <scope>IDENTIFICATION</scope>
    <source>
        <strain evidence="16">Jacobina</strain>
    </source>
</reference>
<keyword evidence="10 12" id="KW-0472">Membrane</keyword>
<dbReference type="EMBL" id="AJWK01028343">
    <property type="status" value="NOT_ANNOTATED_CDS"/>
    <property type="molecule type" value="Genomic_DNA"/>
</dbReference>
<dbReference type="EnsemblMetazoa" id="LLOJ008378-RA">
    <property type="protein sequence ID" value="LLOJ008378-PA"/>
    <property type="gene ID" value="LLOJ008378"/>
</dbReference>
<dbReference type="GO" id="GO:0006891">
    <property type="term" value="P:intra-Golgi vesicle-mediated transport"/>
    <property type="evidence" value="ECO:0007669"/>
    <property type="project" value="UniProtKB-UniRule"/>
</dbReference>
<dbReference type="SMART" id="SM00357">
    <property type="entry name" value="CSP"/>
    <property type="match status" value="1"/>
</dbReference>
<keyword evidence="13" id="KW-0175">Coiled coil</keyword>
<feature type="region of interest" description="Disordered" evidence="14">
    <location>
        <begin position="592"/>
        <end position="650"/>
    </location>
</feature>
<dbReference type="AlphaFoldDB" id="A0A1B0CU27"/>
<evidence type="ECO:0000256" key="11">
    <source>
        <dbReference type="ARBA" id="ARBA00031348"/>
    </source>
</evidence>
<dbReference type="PROSITE" id="PS51857">
    <property type="entry name" value="CSD_2"/>
    <property type="match status" value="1"/>
</dbReference>
<accession>A0A1B0CU27</accession>
<evidence type="ECO:0000256" key="2">
    <source>
        <dbReference type="ARBA" id="ARBA00004395"/>
    </source>
</evidence>
<evidence type="ECO:0000256" key="4">
    <source>
        <dbReference type="ARBA" id="ARBA00011166"/>
    </source>
</evidence>
<evidence type="ECO:0000256" key="14">
    <source>
        <dbReference type="SAM" id="MobiDB-lite"/>
    </source>
</evidence>
<dbReference type="EMBL" id="AJWK01028344">
    <property type="status" value="NOT_ANNOTATED_CDS"/>
    <property type="molecule type" value="Genomic_DNA"/>
</dbReference>
<evidence type="ECO:0000259" key="15">
    <source>
        <dbReference type="PROSITE" id="PS51857"/>
    </source>
</evidence>
<dbReference type="GO" id="GO:0017119">
    <property type="term" value="C:Golgi transport complex"/>
    <property type="evidence" value="ECO:0007669"/>
    <property type="project" value="UniProtKB-UniRule"/>
</dbReference>
<evidence type="ECO:0000256" key="5">
    <source>
        <dbReference type="ARBA" id="ARBA00020973"/>
    </source>
</evidence>
<protein>
    <recommendedName>
        <fullName evidence="5 12">Conserved oligomeric Golgi complex subunit 6</fullName>
        <shortName evidence="12">COG complex subunit 6</shortName>
    </recommendedName>
    <alternativeName>
        <fullName evidence="11 12">Component of oligomeric Golgi complex 6</fullName>
    </alternativeName>
</protein>
<comment type="similarity">
    <text evidence="3 12">Belongs to the COG6 family.</text>
</comment>
<dbReference type="PANTHER" id="PTHR21506:SF0">
    <property type="entry name" value="CONSERVED OLIGOMERIC GOLGI COMPLEX SUBUNIT 6"/>
    <property type="match status" value="1"/>
</dbReference>
<dbReference type="InterPro" id="IPR010490">
    <property type="entry name" value="COG6"/>
</dbReference>
<proteinExistence type="inferred from homology"/>
<dbReference type="SUPFAM" id="SSF50249">
    <property type="entry name" value="Nucleic acid-binding proteins"/>
    <property type="match status" value="1"/>
</dbReference>
<evidence type="ECO:0000256" key="1">
    <source>
        <dbReference type="ARBA" id="ARBA00003627"/>
    </source>
</evidence>
<dbReference type="InterPro" id="IPR012340">
    <property type="entry name" value="NA-bd_OB-fold"/>
</dbReference>
<dbReference type="FunFam" id="2.40.50.140:FF:000086">
    <property type="entry name" value="Cold shock domain-containing protein C2"/>
    <property type="match status" value="1"/>
</dbReference>
<comment type="function">
    <text evidence="1 12">Required for normal Golgi function.</text>
</comment>
<evidence type="ECO:0000256" key="3">
    <source>
        <dbReference type="ARBA" id="ARBA00011023"/>
    </source>
</evidence>
<dbReference type="Pfam" id="PF00313">
    <property type="entry name" value="CSD"/>
    <property type="match status" value="1"/>
</dbReference>
<evidence type="ECO:0000256" key="9">
    <source>
        <dbReference type="ARBA" id="ARBA00023034"/>
    </source>
</evidence>
<dbReference type="InterPro" id="IPR002059">
    <property type="entry name" value="CSP_DNA-bd"/>
</dbReference>
<keyword evidence="17" id="KW-1185">Reference proteome</keyword>
<dbReference type="Gene3D" id="2.40.50.140">
    <property type="entry name" value="Nucleic acid-binding proteins"/>
    <property type="match status" value="1"/>
</dbReference>
<evidence type="ECO:0000256" key="10">
    <source>
        <dbReference type="ARBA" id="ARBA00023136"/>
    </source>
</evidence>
<feature type="coiled-coil region" evidence="13">
    <location>
        <begin position="77"/>
        <end position="111"/>
    </location>
</feature>
<evidence type="ECO:0000256" key="12">
    <source>
        <dbReference type="RuleBase" id="RU365075"/>
    </source>
</evidence>
<dbReference type="InterPro" id="IPR048369">
    <property type="entry name" value="COG6_C"/>
</dbReference>
<evidence type="ECO:0000256" key="8">
    <source>
        <dbReference type="ARBA" id="ARBA00022927"/>
    </source>
</evidence>
<evidence type="ECO:0000256" key="7">
    <source>
        <dbReference type="ARBA" id="ARBA00022553"/>
    </source>
</evidence>
<sequence length="781" mass="87983">MDNLSTKLNSILEMRIDTDKEMLDSLKDLDNFFVENTVQTRRQLRSEIEKRSLKINEDFLASFRSVKQSLDEICEGIEQMNGNVDKMRARLKATQSQTQDLIQQTNSLQEESNKLQFRQKVAGAFLARFQLSPAEQQILCGSARDVPITGEFFTVLDRLQAIHGDCRVLMQCGHHTAALDIMEEMNLMKESALERLYRWTQNHCRNIDANEIGPLVMQAMNRLQDRPVLFKYVIDEYATARRAILVRNFIDALTVGGPGGNPKPIEMHAQDPKRYVGDMFAWLHQAIPSERENLLNLVKLCDQADLTDQIQVALANIADGVCHPLEVRVQMILSGEKQTIVLYAVANLIRFYQGVINGVVHGGNLEQCLASMQQNSEQAYLGSLQQQVKNLLVGPMGTTIEPPQSDLAPPKSVSILLGIMKEILSVASMVEGRQSDIKKIVSCVIDPLLRTITESASHLPTVDMAVYLLNCLYQMQSTLAVYEYMEERIERLQAQSDAQIDTLTSEQASSLVANLNLGPIYTLLQSHASKFEVGSLKMFNAKLDTFLEMPDILLLQQMNLLQSSNHRAVVRKRSFNVIIAIYRQLYEKVHDPENGYDNPGSLFSRSPEQTMEGQDLGKPPTKGSQSLQLPDAGFRTKRTRTASTSARALENPVERGTIKSFCRSKGHGFVTPQSGGEDIFVHISDIEGEYVPLPGDEVSYRLCFIPPKYEKTQAIHVNITNLTPEQIVVNIEGEYVPLPGDEVSYRLCFIPPKYEKTQAIHVNITNLTPEVHTRWEEPPYQ</sequence>
<evidence type="ECO:0000313" key="16">
    <source>
        <dbReference type="EnsemblMetazoa" id="LLOJ008378-PA"/>
    </source>
</evidence>
<organism evidence="16 17">
    <name type="scientific">Lutzomyia longipalpis</name>
    <name type="common">Sand fly</name>
    <dbReference type="NCBI Taxonomy" id="7200"/>
    <lineage>
        <taxon>Eukaryota</taxon>
        <taxon>Metazoa</taxon>
        <taxon>Ecdysozoa</taxon>
        <taxon>Arthropoda</taxon>
        <taxon>Hexapoda</taxon>
        <taxon>Insecta</taxon>
        <taxon>Pterygota</taxon>
        <taxon>Neoptera</taxon>
        <taxon>Endopterygota</taxon>
        <taxon>Diptera</taxon>
        <taxon>Nematocera</taxon>
        <taxon>Psychodoidea</taxon>
        <taxon>Psychodidae</taxon>
        <taxon>Lutzomyia</taxon>
        <taxon>Lutzomyia</taxon>
    </lineage>
</organism>
<dbReference type="GO" id="GO:0000139">
    <property type="term" value="C:Golgi membrane"/>
    <property type="evidence" value="ECO:0007669"/>
    <property type="project" value="UniProtKB-SubCell"/>
</dbReference>
<dbReference type="GO" id="GO:0015031">
    <property type="term" value="P:protein transport"/>
    <property type="evidence" value="ECO:0007669"/>
    <property type="project" value="UniProtKB-KW"/>
</dbReference>
<name>A0A1B0CU27_LUTLO</name>
<dbReference type="Proteomes" id="UP000092461">
    <property type="component" value="Unassembled WGS sequence"/>
</dbReference>
<dbReference type="VEuPathDB" id="VectorBase:LLOJ008378"/>
<evidence type="ECO:0000256" key="13">
    <source>
        <dbReference type="SAM" id="Coils"/>
    </source>
</evidence>